<dbReference type="InterPro" id="IPR000524">
    <property type="entry name" value="Tscrpt_reg_HTH_GntR"/>
</dbReference>
<reference evidence="5" key="1">
    <citation type="submission" date="2022-10" db="EMBL/GenBank/DDBJ databases">
        <title>Roseovarius pelagicus sp. nov., isolated from Arctic seawater.</title>
        <authorList>
            <person name="Hong Y.W."/>
            <person name="Hwang C.Y."/>
        </authorList>
    </citation>
    <scope>NUCLEOTIDE SEQUENCE</scope>
    <source>
        <strain evidence="5">HL-MP18</strain>
    </source>
</reference>
<dbReference type="InterPro" id="IPR036390">
    <property type="entry name" value="WH_DNA-bd_sf"/>
</dbReference>
<dbReference type="PROSITE" id="PS50949">
    <property type="entry name" value="HTH_GNTR"/>
    <property type="match status" value="1"/>
</dbReference>
<keyword evidence="2" id="KW-0238">DNA-binding</keyword>
<dbReference type="RefSeq" id="WP_263048801.1">
    <property type="nucleotide sequence ID" value="NZ_CP106738.1"/>
</dbReference>
<dbReference type="PANTHER" id="PTHR43537:SF49">
    <property type="entry name" value="TRANSCRIPTIONAL REGULATORY PROTEIN"/>
    <property type="match status" value="1"/>
</dbReference>
<evidence type="ECO:0000256" key="1">
    <source>
        <dbReference type="ARBA" id="ARBA00023015"/>
    </source>
</evidence>
<name>A0ABY6DEN0_9RHOB</name>
<feature type="domain" description="HTH gntR-type" evidence="4">
    <location>
        <begin position="16"/>
        <end position="83"/>
    </location>
</feature>
<dbReference type="SMART" id="SM00895">
    <property type="entry name" value="FCD"/>
    <property type="match status" value="1"/>
</dbReference>
<dbReference type="Proteomes" id="UP001064087">
    <property type="component" value="Chromosome"/>
</dbReference>
<sequence>MAKTKDSGDETVRADTPPGQDAYYQIVRDIRSGQLLPGDRLTEVDLAKRFGMSRTPIREAIRQLEADGLVVHTPRLGATIHTLDHAEISELYDMRAVLESTAARFAARAASTVELGEIEAIQAAMSTAWSSEDRFVQNQNFHAAILDAARNRYLLRAVLAVQKTLLILGRSTMDQPDRAEAAVAEHSAIVAALQARDEEAAERAMRLHIQRAHAARLRQIRNARPRDTDFHDI</sequence>
<dbReference type="SUPFAM" id="SSF46785">
    <property type="entry name" value="Winged helix' DNA-binding domain"/>
    <property type="match status" value="1"/>
</dbReference>
<gene>
    <name evidence="5" type="ORF">N7U68_08235</name>
</gene>
<dbReference type="InterPro" id="IPR011711">
    <property type="entry name" value="GntR_C"/>
</dbReference>
<evidence type="ECO:0000313" key="5">
    <source>
        <dbReference type="EMBL" id="UXX84611.1"/>
    </source>
</evidence>
<dbReference type="Gene3D" id="1.10.10.10">
    <property type="entry name" value="Winged helix-like DNA-binding domain superfamily/Winged helix DNA-binding domain"/>
    <property type="match status" value="1"/>
</dbReference>
<organism evidence="5 6">
    <name type="scientific">Roseovarius pelagicus</name>
    <dbReference type="NCBI Taxonomy" id="2980108"/>
    <lineage>
        <taxon>Bacteria</taxon>
        <taxon>Pseudomonadati</taxon>
        <taxon>Pseudomonadota</taxon>
        <taxon>Alphaproteobacteria</taxon>
        <taxon>Rhodobacterales</taxon>
        <taxon>Roseobacteraceae</taxon>
        <taxon>Roseovarius</taxon>
    </lineage>
</organism>
<dbReference type="Pfam" id="PF00392">
    <property type="entry name" value="GntR"/>
    <property type="match status" value="1"/>
</dbReference>
<dbReference type="PANTHER" id="PTHR43537">
    <property type="entry name" value="TRANSCRIPTIONAL REGULATOR, GNTR FAMILY"/>
    <property type="match status" value="1"/>
</dbReference>
<dbReference type="PRINTS" id="PR00033">
    <property type="entry name" value="HTHASNC"/>
</dbReference>
<dbReference type="PRINTS" id="PR00035">
    <property type="entry name" value="HTHGNTR"/>
</dbReference>
<keyword evidence="3" id="KW-0804">Transcription</keyword>
<protein>
    <submittedName>
        <fullName evidence="5">GntR family transcriptional regulator</fullName>
    </submittedName>
</protein>
<dbReference type="Pfam" id="PF07729">
    <property type="entry name" value="FCD"/>
    <property type="match status" value="1"/>
</dbReference>
<dbReference type="SUPFAM" id="SSF48008">
    <property type="entry name" value="GntR ligand-binding domain-like"/>
    <property type="match status" value="1"/>
</dbReference>
<evidence type="ECO:0000259" key="4">
    <source>
        <dbReference type="PROSITE" id="PS50949"/>
    </source>
</evidence>
<evidence type="ECO:0000256" key="2">
    <source>
        <dbReference type="ARBA" id="ARBA00023125"/>
    </source>
</evidence>
<dbReference type="InterPro" id="IPR000485">
    <property type="entry name" value="AsnC-type_HTH_dom"/>
</dbReference>
<dbReference type="CDD" id="cd07377">
    <property type="entry name" value="WHTH_GntR"/>
    <property type="match status" value="1"/>
</dbReference>
<dbReference type="InterPro" id="IPR036388">
    <property type="entry name" value="WH-like_DNA-bd_sf"/>
</dbReference>
<dbReference type="Gene3D" id="1.20.120.530">
    <property type="entry name" value="GntR ligand-binding domain-like"/>
    <property type="match status" value="1"/>
</dbReference>
<accession>A0ABY6DEN0</accession>
<evidence type="ECO:0000256" key="3">
    <source>
        <dbReference type="ARBA" id="ARBA00023163"/>
    </source>
</evidence>
<proteinExistence type="predicted"/>
<dbReference type="SMART" id="SM00345">
    <property type="entry name" value="HTH_GNTR"/>
    <property type="match status" value="1"/>
</dbReference>
<dbReference type="InterPro" id="IPR008920">
    <property type="entry name" value="TF_FadR/GntR_C"/>
</dbReference>
<keyword evidence="6" id="KW-1185">Reference proteome</keyword>
<dbReference type="EMBL" id="CP106738">
    <property type="protein sequence ID" value="UXX84611.1"/>
    <property type="molecule type" value="Genomic_DNA"/>
</dbReference>
<keyword evidence="1" id="KW-0805">Transcription regulation</keyword>
<evidence type="ECO:0000313" key="6">
    <source>
        <dbReference type="Proteomes" id="UP001064087"/>
    </source>
</evidence>